<feature type="region of interest" description="Disordered" evidence="1">
    <location>
        <begin position="486"/>
        <end position="515"/>
    </location>
</feature>
<protein>
    <submittedName>
        <fullName evidence="2">Uncharacterized protein</fullName>
    </submittedName>
</protein>
<dbReference type="GO" id="GO:0005737">
    <property type="term" value="C:cytoplasm"/>
    <property type="evidence" value="ECO:0007669"/>
    <property type="project" value="TreeGrafter"/>
</dbReference>
<reference evidence="2 3" key="1">
    <citation type="submission" date="2021-02" db="EMBL/GenBank/DDBJ databases">
        <title>Genome assembly of Pseudopithomyces chartarum.</title>
        <authorList>
            <person name="Jauregui R."/>
            <person name="Singh J."/>
            <person name="Voisey C."/>
        </authorList>
    </citation>
    <scope>NUCLEOTIDE SEQUENCE [LARGE SCALE GENOMIC DNA]</scope>
    <source>
        <strain evidence="2 3">AGR01</strain>
    </source>
</reference>
<dbReference type="Gene3D" id="2.130.10.30">
    <property type="entry name" value="Regulator of chromosome condensation 1/beta-lactamase-inhibitor protein II"/>
    <property type="match status" value="2"/>
</dbReference>
<dbReference type="EMBL" id="WVTA01000004">
    <property type="protein sequence ID" value="KAK3213593.1"/>
    <property type="molecule type" value="Genomic_DNA"/>
</dbReference>
<keyword evidence="3" id="KW-1185">Reference proteome</keyword>
<accession>A0AAN6RIG6</accession>
<dbReference type="Proteomes" id="UP001280581">
    <property type="component" value="Unassembled WGS sequence"/>
</dbReference>
<dbReference type="PANTHER" id="PTHR45982:SF1">
    <property type="entry name" value="REGULATOR OF CHROMOSOME CONDENSATION"/>
    <property type="match status" value="1"/>
</dbReference>
<dbReference type="PANTHER" id="PTHR45982">
    <property type="entry name" value="REGULATOR OF CHROMOSOME CONDENSATION"/>
    <property type="match status" value="1"/>
</dbReference>
<dbReference type="InterPro" id="IPR009091">
    <property type="entry name" value="RCC1/BLIP-II"/>
</dbReference>
<dbReference type="GO" id="GO:0005085">
    <property type="term" value="F:guanyl-nucleotide exchange factor activity"/>
    <property type="evidence" value="ECO:0007669"/>
    <property type="project" value="TreeGrafter"/>
</dbReference>
<dbReference type="Pfam" id="PF13540">
    <property type="entry name" value="RCC1_2"/>
    <property type="match status" value="1"/>
</dbReference>
<evidence type="ECO:0000313" key="3">
    <source>
        <dbReference type="Proteomes" id="UP001280581"/>
    </source>
</evidence>
<name>A0AAN6RIG6_9PLEO</name>
<evidence type="ECO:0000256" key="1">
    <source>
        <dbReference type="SAM" id="MobiDB-lite"/>
    </source>
</evidence>
<organism evidence="2 3">
    <name type="scientific">Pseudopithomyces chartarum</name>
    <dbReference type="NCBI Taxonomy" id="1892770"/>
    <lineage>
        <taxon>Eukaryota</taxon>
        <taxon>Fungi</taxon>
        <taxon>Dikarya</taxon>
        <taxon>Ascomycota</taxon>
        <taxon>Pezizomycotina</taxon>
        <taxon>Dothideomycetes</taxon>
        <taxon>Pleosporomycetidae</taxon>
        <taxon>Pleosporales</taxon>
        <taxon>Massarineae</taxon>
        <taxon>Didymosphaeriaceae</taxon>
        <taxon>Pseudopithomyces</taxon>
    </lineage>
</organism>
<sequence>MSGAQKLGVVVDLQCGGWSTTILNSEGNLHSVGLLDGERHFGGQSNFKQLVFPPVFMDGDKAAITIRQFSAGRSHILGLSDSGRIWSWHDMNHPATQIKFANIDLKDCSSGGAESSNGSAYGTVKQVIAGWSYSSAYIRGVGITIWSPVRPRPVVRRPQARRLHMRPVTDQEPESSSDTMLVLENFELPKTKYQRPKGAARESTLDRTLGEEVGQVENYILLEHFVVYVTDIGKVFCSKFDEKDKSDNILELCMFRSQTGKTLDVQGSFRRFAVFRDGEVIIAEQSYLEACWTARSNNPEQTDIAGLKRIPALQHNNIVSIAFGDFHFLALHSTGKIKSYGLEIQRCGALGLGDQLIRFRGASPAHGMNFTLHPHCYMHGREVWFRDEQKDWLNHLLESCKNDEEAAQRFDMFLADNDVAGEVSEWIEQEGKAWDQDSGEDGLGAYFALRVSAAGWHSGAVLLVNEELANKASTYDWRSKSFPRLELSSGEMPGSTPLDTWREGRPDWQPGSDHF</sequence>
<proteinExistence type="predicted"/>
<gene>
    <name evidence="2" type="ORF">GRF29_28g394408</name>
</gene>
<dbReference type="SUPFAM" id="SSF50985">
    <property type="entry name" value="RCC1/BLIP-II"/>
    <property type="match status" value="2"/>
</dbReference>
<dbReference type="InterPro" id="IPR051553">
    <property type="entry name" value="Ran_GTPase-activating"/>
</dbReference>
<comment type="caution">
    <text evidence="2">The sequence shown here is derived from an EMBL/GenBank/DDBJ whole genome shotgun (WGS) entry which is preliminary data.</text>
</comment>
<evidence type="ECO:0000313" key="2">
    <source>
        <dbReference type="EMBL" id="KAK3213593.1"/>
    </source>
</evidence>
<dbReference type="AlphaFoldDB" id="A0AAN6RIG6"/>